<evidence type="ECO:0000313" key="2">
    <source>
        <dbReference type="EMBL" id="KKK61147.1"/>
    </source>
</evidence>
<feature type="non-terminal residue" evidence="2">
    <location>
        <position position="42"/>
    </location>
</feature>
<gene>
    <name evidence="2" type="ORF">LCGC14_3017260</name>
</gene>
<reference evidence="2" key="1">
    <citation type="journal article" date="2015" name="Nature">
        <title>Complex archaea that bridge the gap between prokaryotes and eukaryotes.</title>
        <authorList>
            <person name="Spang A."/>
            <person name="Saw J.H."/>
            <person name="Jorgensen S.L."/>
            <person name="Zaremba-Niedzwiedzka K."/>
            <person name="Martijn J."/>
            <person name="Lind A.E."/>
            <person name="van Eijk R."/>
            <person name="Schleper C."/>
            <person name="Guy L."/>
            <person name="Ettema T.J."/>
        </authorList>
    </citation>
    <scope>NUCLEOTIDE SEQUENCE</scope>
</reference>
<keyword evidence="1" id="KW-1133">Transmembrane helix</keyword>
<sequence length="42" mass="5218">MTNEDKKRKEFFEKELLWKYPIMFLALIVCVKILQYLDNIRP</sequence>
<accession>A0A0F8WWA2</accession>
<evidence type="ECO:0000256" key="1">
    <source>
        <dbReference type="SAM" id="Phobius"/>
    </source>
</evidence>
<keyword evidence="1" id="KW-0812">Transmembrane</keyword>
<comment type="caution">
    <text evidence="2">The sequence shown here is derived from an EMBL/GenBank/DDBJ whole genome shotgun (WGS) entry which is preliminary data.</text>
</comment>
<name>A0A0F8WWA2_9ZZZZ</name>
<proteinExistence type="predicted"/>
<keyword evidence="1" id="KW-0472">Membrane</keyword>
<feature type="transmembrane region" description="Helical" evidence="1">
    <location>
        <begin position="20"/>
        <end position="37"/>
    </location>
</feature>
<dbReference type="AlphaFoldDB" id="A0A0F8WWA2"/>
<dbReference type="EMBL" id="LAZR01062621">
    <property type="protein sequence ID" value="KKK61147.1"/>
    <property type="molecule type" value="Genomic_DNA"/>
</dbReference>
<organism evidence="2">
    <name type="scientific">marine sediment metagenome</name>
    <dbReference type="NCBI Taxonomy" id="412755"/>
    <lineage>
        <taxon>unclassified sequences</taxon>
        <taxon>metagenomes</taxon>
        <taxon>ecological metagenomes</taxon>
    </lineage>
</organism>
<protein>
    <submittedName>
        <fullName evidence="2">Uncharacterized protein</fullName>
    </submittedName>
</protein>